<name>A0A1G4IHW6_TRYEQ</name>
<dbReference type="Gene3D" id="1.10.520.10">
    <property type="match status" value="1"/>
</dbReference>
<keyword evidence="2" id="KW-0575">Peroxidase</keyword>
<accession>A0A1G4IHW6</accession>
<evidence type="ECO:0000313" key="2">
    <source>
        <dbReference type="EMBL" id="SCU72068.1"/>
    </source>
</evidence>
<dbReference type="PANTHER" id="PTHR31356">
    <property type="entry name" value="THYLAKOID LUMENAL 29 KDA PROTEIN, CHLOROPLASTIC-RELATED"/>
    <property type="match status" value="1"/>
</dbReference>
<keyword evidence="3" id="KW-1185">Reference proteome</keyword>
<dbReference type="GO" id="GO:0042744">
    <property type="term" value="P:hydrogen peroxide catabolic process"/>
    <property type="evidence" value="ECO:0007669"/>
    <property type="project" value="TreeGrafter"/>
</dbReference>
<dbReference type="GO" id="GO:0034599">
    <property type="term" value="P:cellular response to oxidative stress"/>
    <property type="evidence" value="ECO:0007669"/>
    <property type="project" value="InterPro"/>
</dbReference>
<evidence type="ECO:0000313" key="3">
    <source>
        <dbReference type="Proteomes" id="UP000195570"/>
    </source>
</evidence>
<dbReference type="AlphaFoldDB" id="A0A1G4IHW6"/>
<dbReference type="PANTHER" id="PTHR31356:SF15">
    <property type="entry name" value="PLANT HEME PEROXIDASE FAMILY PROFILE DOMAIN-CONTAINING PROTEIN"/>
    <property type="match status" value="1"/>
</dbReference>
<dbReference type="GeneID" id="92377590"/>
<sequence length="373" mass="41641">MRVASFRASLASFSFYTRFYAAGKPGVPRAGFKAHGDIGDGRNDQQQLQSANPYKSWEHMNHKWLILMCVGCLAGGSAAGHLTEVDETALKPPFKKSDVLSNISKTFEFRPDLAAMGVRVAFLLAARRAGLTTDSFDESCAVARGLEDIAGVFQQLGTMYHISTEDAASLVAVAALKFLKAPSESIENAWRWGRNDTDEAPPRRRRNDEKFPVEASGVQSLLKGLCDLTDAECVALLACHSVGEFHEHVSGLDGATHIGSRYKLSNEYYKFLLSNEKRFFDLEVPRTEENKEIRRLPKNFVCVYASTGKRGKKKQCVFNRSEVDAILKNSTWRKLAEYYAENEAAWAEAFQSGFTKMIDSNFKRLRPYDASTD</sequence>
<organism evidence="2 3">
    <name type="scientific">Trypanosoma equiperdum</name>
    <dbReference type="NCBI Taxonomy" id="5694"/>
    <lineage>
        <taxon>Eukaryota</taxon>
        <taxon>Discoba</taxon>
        <taxon>Euglenozoa</taxon>
        <taxon>Kinetoplastea</taxon>
        <taxon>Metakinetoplastina</taxon>
        <taxon>Trypanosomatida</taxon>
        <taxon>Trypanosomatidae</taxon>
        <taxon>Trypanosoma</taxon>
    </lineage>
</organism>
<dbReference type="SUPFAM" id="SSF48113">
    <property type="entry name" value="Heme-dependent peroxidases"/>
    <property type="match status" value="1"/>
</dbReference>
<dbReference type="RefSeq" id="XP_067082629.1">
    <property type="nucleotide sequence ID" value="XM_067226528.1"/>
</dbReference>
<comment type="caution">
    <text evidence="2">The sequence shown here is derived from an EMBL/GenBank/DDBJ whole genome shotgun (WGS) entry which is preliminary data.</text>
</comment>
<dbReference type="Gene3D" id="1.10.420.10">
    <property type="entry name" value="Peroxidase, domain 2"/>
    <property type="match status" value="1"/>
</dbReference>
<dbReference type="Proteomes" id="UP000195570">
    <property type="component" value="Unassembled WGS sequence"/>
</dbReference>
<dbReference type="VEuPathDB" id="TriTrypDB:TEOVI_000365000"/>
<reference evidence="2" key="1">
    <citation type="submission" date="2016-09" db="EMBL/GenBank/DDBJ databases">
        <authorList>
            <person name="Hebert L."/>
            <person name="Moumen B."/>
        </authorList>
    </citation>
    <scope>NUCLEOTIDE SEQUENCE [LARGE SCALE GENOMIC DNA]</scope>
    <source>
        <strain evidence="2">OVI</strain>
    </source>
</reference>
<dbReference type="GO" id="GO:0020037">
    <property type="term" value="F:heme binding"/>
    <property type="evidence" value="ECO:0007669"/>
    <property type="project" value="InterPro"/>
</dbReference>
<keyword evidence="1" id="KW-0560">Oxidoreductase</keyword>
<dbReference type="InterPro" id="IPR010255">
    <property type="entry name" value="Haem_peroxidase_sf"/>
</dbReference>
<dbReference type="EMBL" id="CZPT02001779">
    <property type="protein sequence ID" value="SCU72068.1"/>
    <property type="molecule type" value="Genomic_DNA"/>
</dbReference>
<protein>
    <submittedName>
        <fullName evidence="2">Peroxidase, putative</fullName>
    </submittedName>
</protein>
<gene>
    <name evidence="2" type="ORF">TEOVI_000365000</name>
</gene>
<dbReference type="GO" id="GO:0000302">
    <property type="term" value="P:response to reactive oxygen species"/>
    <property type="evidence" value="ECO:0007669"/>
    <property type="project" value="TreeGrafter"/>
</dbReference>
<dbReference type="InterPro" id="IPR044831">
    <property type="entry name" value="Ccp1-like"/>
</dbReference>
<evidence type="ECO:0000256" key="1">
    <source>
        <dbReference type="ARBA" id="ARBA00023002"/>
    </source>
</evidence>
<dbReference type="GO" id="GO:0004601">
    <property type="term" value="F:peroxidase activity"/>
    <property type="evidence" value="ECO:0007669"/>
    <property type="project" value="UniProtKB-KW"/>
</dbReference>
<proteinExistence type="predicted"/>